<dbReference type="Gene3D" id="3.30.160.20">
    <property type="match status" value="2"/>
</dbReference>
<dbReference type="InterPro" id="IPR005139">
    <property type="entry name" value="PCRF"/>
</dbReference>
<dbReference type="SMART" id="SM00937">
    <property type="entry name" value="PCRF"/>
    <property type="match status" value="1"/>
</dbReference>
<organism evidence="2 3">
    <name type="scientific">Trametes cubensis</name>
    <dbReference type="NCBI Taxonomy" id="1111947"/>
    <lineage>
        <taxon>Eukaryota</taxon>
        <taxon>Fungi</taxon>
        <taxon>Dikarya</taxon>
        <taxon>Basidiomycota</taxon>
        <taxon>Agaricomycotina</taxon>
        <taxon>Agaricomycetes</taxon>
        <taxon>Polyporales</taxon>
        <taxon>Polyporaceae</taxon>
        <taxon>Trametes</taxon>
    </lineage>
</organism>
<dbReference type="PANTHER" id="PTHR43116">
    <property type="entry name" value="PEPTIDE CHAIN RELEASE FACTOR 2"/>
    <property type="match status" value="1"/>
</dbReference>
<keyword evidence="3" id="KW-1185">Reference proteome</keyword>
<dbReference type="InterPro" id="IPR045853">
    <property type="entry name" value="Pep_chain_release_fac_I_sf"/>
</dbReference>
<comment type="caution">
    <text evidence="2">The sequence shown here is derived from an EMBL/GenBank/DDBJ whole genome shotgun (WGS) entry which is preliminary data.</text>
</comment>
<dbReference type="EMBL" id="JAPEVG010000270">
    <property type="protein sequence ID" value="KAJ8469893.1"/>
    <property type="molecule type" value="Genomic_DNA"/>
</dbReference>
<dbReference type="PANTHER" id="PTHR43116:SF3">
    <property type="entry name" value="CLASS I PEPTIDE CHAIN RELEASE FACTOR"/>
    <property type="match status" value="1"/>
</dbReference>
<feature type="domain" description="Peptide chain release factor" evidence="1">
    <location>
        <begin position="139"/>
        <end position="251"/>
    </location>
</feature>
<dbReference type="Gene3D" id="3.30.70.1660">
    <property type="match status" value="2"/>
</dbReference>
<protein>
    <recommendedName>
        <fullName evidence="1">Peptide chain release factor domain-containing protein</fullName>
    </recommendedName>
</protein>
<accession>A0AAD7TQ83</accession>
<name>A0AAD7TQ83_9APHY</name>
<gene>
    <name evidence="2" type="ORF">ONZ51_g8686</name>
</gene>
<dbReference type="Proteomes" id="UP001215151">
    <property type="component" value="Unassembled WGS sequence"/>
</dbReference>
<proteinExistence type="predicted"/>
<reference evidence="2" key="1">
    <citation type="submission" date="2022-11" db="EMBL/GenBank/DDBJ databases">
        <title>Genome Sequence of Cubamyces cubensis.</title>
        <authorList>
            <person name="Buettner E."/>
        </authorList>
    </citation>
    <scope>NUCLEOTIDE SEQUENCE</scope>
    <source>
        <strain evidence="2">MPL-01</strain>
    </source>
</reference>
<dbReference type="GO" id="GO:0006415">
    <property type="term" value="P:translational termination"/>
    <property type="evidence" value="ECO:0007669"/>
    <property type="project" value="InterPro"/>
</dbReference>
<dbReference type="Pfam" id="PF03462">
    <property type="entry name" value="PCRF"/>
    <property type="match status" value="1"/>
</dbReference>
<sequence>MLTAARYCICSISRASRLSGQLLNTLKARSSLAPAIKYNLRPNSSHRIHTTSNSEDLPTGKGFDVDIRETVLGVERSLDNIQEYMDFDRVSQEIQATQTYLEETNPGAASRAQSRLAGLQHQLSSRDRLQKNFKRLRELLAVAEAAEDVDLQAAVLLEMQGLRRSADEFLTTLWLSGPLDQNSAYIDVRAGSDSTEACDWAAKLVQMYTKWAQSKKFAVKTVDETPGYIAGPRSTTLLVEGRYAYGYTQYESGIHALTSAAVSGESGAQPTAIASVRVSPCIDEDDMTAGVELNSADLEITIAADEGARLTVTYQYESNEHQNRVIALSLLRSKLYDAELQKRAYSETGAHNAHHETPQDTPIRIYTLEASSVVKDFRTGYEVSSDGVQKVLDGDLGRFLEASLRKFRKKL</sequence>
<evidence type="ECO:0000313" key="2">
    <source>
        <dbReference type="EMBL" id="KAJ8469893.1"/>
    </source>
</evidence>
<evidence type="ECO:0000313" key="3">
    <source>
        <dbReference type="Proteomes" id="UP001215151"/>
    </source>
</evidence>
<dbReference type="AlphaFoldDB" id="A0AAD7TQ83"/>
<evidence type="ECO:0000259" key="1">
    <source>
        <dbReference type="SMART" id="SM00937"/>
    </source>
</evidence>
<dbReference type="SUPFAM" id="SSF75620">
    <property type="entry name" value="Release factor"/>
    <property type="match status" value="1"/>
</dbReference>